<name>A0ACB8T436_9AGAM</name>
<evidence type="ECO:0000313" key="1">
    <source>
        <dbReference type="EMBL" id="KAI0063162.1"/>
    </source>
</evidence>
<organism evidence="1 2">
    <name type="scientific">Artomyces pyxidatus</name>
    <dbReference type="NCBI Taxonomy" id="48021"/>
    <lineage>
        <taxon>Eukaryota</taxon>
        <taxon>Fungi</taxon>
        <taxon>Dikarya</taxon>
        <taxon>Basidiomycota</taxon>
        <taxon>Agaricomycotina</taxon>
        <taxon>Agaricomycetes</taxon>
        <taxon>Russulales</taxon>
        <taxon>Auriscalpiaceae</taxon>
        <taxon>Artomyces</taxon>
    </lineage>
</organism>
<keyword evidence="2" id="KW-1185">Reference proteome</keyword>
<proteinExistence type="predicted"/>
<reference evidence="1" key="2">
    <citation type="journal article" date="2022" name="New Phytol.">
        <title>Evolutionary transition to the ectomycorrhizal habit in the genomes of a hyperdiverse lineage of mushroom-forming fungi.</title>
        <authorList>
            <person name="Looney B."/>
            <person name="Miyauchi S."/>
            <person name="Morin E."/>
            <person name="Drula E."/>
            <person name="Courty P.E."/>
            <person name="Kohler A."/>
            <person name="Kuo A."/>
            <person name="LaButti K."/>
            <person name="Pangilinan J."/>
            <person name="Lipzen A."/>
            <person name="Riley R."/>
            <person name="Andreopoulos W."/>
            <person name="He G."/>
            <person name="Johnson J."/>
            <person name="Nolan M."/>
            <person name="Tritt A."/>
            <person name="Barry K.W."/>
            <person name="Grigoriev I.V."/>
            <person name="Nagy L.G."/>
            <person name="Hibbett D."/>
            <person name="Henrissat B."/>
            <person name="Matheny P.B."/>
            <person name="Labbe J."/>
            <person name="Martin F.M."/>
        </authorList>
    </citation>
    <scope>NUCLEOTIDE SEQUENCE</scope>
    <source>
        <strain evidence="1">HHB10654</strain>
    </source>
</reference>
<dbReference type="Proteomes" id="UP000814140">
    <property type="component" value="Unassembled WGS sequence"/>
</dbReference>
<accession>A0ACB8T436</accession>
<sequence length="1351" mass="144267">MDFFSLAHPKQANNDDDQDGATDLFAKAINDRFSNAPLISSHIPTSPPGRRPSMAITLPPVPGPSRPLRLPGQPQHPQQGQQPSPAAAQFTELQPEGLPEFLNDPNTLILDLRPLPTHLTSRIPNALPLSVPSTLLKRPLFSTAKLADMLPNQTARRKFSQWRQARRIVVYDADSNILPEGSNILGLLRKFRTEAASDAPSGDAMERQLLWLKGGFQAVWREQHDLIDFDSAPDQDDEDEDTPSSPPQLPSAGGSQPAVVYRPTSLSLPPAASRPRVLRAGHLPMSAFTLSSTTSQRSGAAHHQQYLGQQAAARDGSSAPDPAATAAAADAAPAEGTAVAYNPFYDTIRQNLELSHGITERIPLKISQIAKDRAAELPFAWLREIGRWAGVDGEGTDVEEEHEEAGPSGSGSGSGRSGSEGTGSGSESGEDSGSGREHGERGPPRVHFPSTEVPHLPPHLHEGPTEDVAEGSEALAMQFYRIELGEQRRLMGVMEHHSRESGGVMVDEGEAKGRKGGKRKSKRASKEVGKGSSRGSHAKDGFPYSITAGVEKGAKNRYRNIWPFEHARVRLQKSRPKTQQKLEDGGKSKDDRSGDGTAPLHPLRLPPASQFLPPVTLSSYGKPLQLPLTTPAETSSDDYVNASYVQPLGTKKRYIATQGPLPETFNDFWTLVWEQNVHVIVMLTREVEGATIKCGNYWSGEAFGPLRLKLVDVSGAVEQGAQGDAVQPRGSFFPIMSKPPEGADVDTIRRVLELTHTGYPHLPPRRVVQLQYLEWPDLNVPDDPRGVLKLIREVEKEVEVSEEARGNWEGLRRPDEWRGRAVLGAVRTSGSGRRSSGEGSPSGTGSSGSISPTLDAVDSDSGIMKHALGERPVLLHCSAGVGRTGGFIAVDAVLDGVRREMRKRREGLRLTGGSGSTSQVGGSESVEDSSGGLTTTTTTTTSATGSGSNSTSEKDASPSSEKANAMEIDASPLTLATLPVVGAKPPMHVAVVGMTAMPSVSPPPMEVDAKASPAPGKPPTLPQRWPSSSLPPSSSSLSPASLSRSRSPETSDSNASLPVRPFSPLAPMDLRARTLSMPIVAALQSSSAPEPDSSPARSAAPSSLFSGGESGWPTELSSLDLPAPKLVMGDKAKARLVSAGKTPAPAKVFPEKALASMSPPQGNEPSPLQNENSPSAGAPLRTDSQGQSPPAFDYTLPRRLHDDRNSPPLLSTLDEPIHRVIEDMREQRMSLCQSLRQYVFVHRAVIEGVLQMVDEERAMYGEAWMDVDPAAVAPEAARAALGLTPALVSEPLPPGAGKGKRGASPTELPKEDAAGDVRLAKRPSIKRRARSSDEESPGRVMAVDTPAVHMP</sequence>
<evidence type="ECO:0000313" key="2">
    <source>
        <dbReference type="Proteomes" id="UP000814140"/>
    </source>
</evidence>
<reference evidence="1" key="1">
    <citation type="submission" date="2021-03" db="EMBL/GenBank/DDBJ databases">
        <authorList>
            <consortium name="DOE Joint Genome Institute"/>
            <person name="Ahrendt S."/>
            <person name="Looney B.P."/>
            <person name="Miyauchi S."/>
            <person name="Morin E."/>
            <person name="Drula E."/>
            <person name="Courty P.E."/>
            <person name="Chicoki N."/>
            <person name="Fauchery L."/>
            <person name="Kohler A."/>
            <person name="Kuo A."/>
            <person name="Labutti K."/>
            <person name="Pangilinan J."/>
            <person name="Lipzen A."/>
            <person name="Riley R."/>
            <person name="Andreopoulos W."/>
            <person name="He G."/>
            <person name="Johnson J."/>
            <person name="Barry K.W."/>
            <person name="Grigoriev I.V."/>
            <person name="Nagy L."/>
            <person name="Hibbett D."/>
            <person name="Henrissat B."/>
            <person name="Matheny P.B."/>
            <person name="Labbe J."/>
            <person name="Martin F."/>
        </authorList>
    </citation>
    <scope>NUCLEOTIDE SEQUENCE</scope>
    <source>
        <strain evidence="1">HHB10654</strain>
    </source>
</reference>
<comment type="caution">
    <text evidence="1">The sequence shown here is derived from an EMBL/GenBank/DDBJ whole genome shotgun (WGS) entry which is preliminary data.</text>
</comment>
<protein>
    <submittedName>
        <fullName evidence="1">Uncharacterized protein</fullName>
    </submittedName>
</protein>
<gene>
    <name evidence="1" type="ORF">BV25DRAFT_451974</name>
</gene>
<dbReference type="EMBL" id="MU277204">
    <property type="protein sequence ID" value="KAI0063162.1"/>
    <property type="molecule type" value="Genomic_DNA"/>
</dbReference>